<dbReference type="Proteomes" id="UP001211907">
    <property type="component" value="Unassembled WGS sequence"/>
</dbReference>
<comment type="caution">
    <text evidence="3">The sequence shown here is derived from an EMBL/GenBank/DDBJ whole genome shotgun (WGS) entry which is preliminary data.</text>
</comment>
<gene>
    <name evidence="3" type="primary">KAT5</name>
    <name evidence="3" type="ORF">HK100_010510</name>
</gene>
<feature type="region of interest" description="Disordered" evidence="1">
    <location>
        <begin position="81"/>
        <end position="120"/>
    </location>
</feature>
<dbReference type="Gene3D" id="2.30.30.140">
    <property type="match status" value="1"/>
</dbReference>
<feature type="compositionally biased region" description="Low complexity" evidence="1">
    <location>
        <begin position="90"/>
        <end position="120"/>
    </location>
</feature>
<proteinExistence type="predicted"/>
<dbReference type="EMBL" id="JADGJH010005831">
    <property type="protein sequence ID" value="KAJ3079099.1"/>
    <property type="molecule type" value="Genomic_DNA"/>
</dbReference>
<dbReference type="Pfam" id="PF11717">
    <property type="entry name" value="Tudor-knot"/>
    <property type="match status" value="1"/>
</dbReference>
<keyword evidence="4" id="KW-1185">Reference proteome</keyword>
<evidence type="ECO:0000259" key="2">
    <source>
        <dbReference type="Pfam" id="PF11717"/>
    </source>
</evidence>
<dbReference type="AlphaFoldDB" id="A0AAD5XAP8"/>
<organism evidence="3 4">
    <name type="scientific">Physocladia obscura</name>
    <dbReference type="NCBI Taxonomy" id="109957"/>
    <lineage>
        <taxon>Eukaryota</taxon>
        <taxon>Fungi</taxon>
        <taxon>Fungi incertae sedis</taxon>
        <taxon>Chytridiomycota</taxon>
        <taxon>Chytridiomycota incertae sedis</taxon>
        <taxon>Chytridiomycetes</taxon>
        <taxon>Chytridiales</taxon>
        <taxon>Chytriomycetaceae</taxon>
        <taxon>Physocladia</taxon>
    </lineage>
</organism>
<evidence type="ECO:0000313" key="3">
    <source>
        <dbReference type="EMBL" id="KAJ3079099.1"/>
    </source>
</evidence>
<evidence type="ECO:0000256" key="1">
    <source>
        <dbReference type="SAM" id="MobiDB-lite"/>
    </source>
</evidence>
<name>A0AAD5XAP8_9FUNG</name>
<dbReference type="InterPro" id="IPR016197">
    <property type="entry name" value="Chromo-like_dom_sf"/>
</dbReference>
<sequence length="120" mass="12626">MGGHSPATPSGPRVLNADGVAVGCFVLVNKAEEGSASAEWHRAEILSIRGNGHSYYVHYDGFNKRLDAWVKRDRIDFASVSLPPAASGGKAQPLAKALAQSKLKQQQRQAGGAASGRRSG</sequence>
<feature type="non-terminal residue" evidence="3">
    <location>
        <position position="1"/>
    </location>
</feature>
<dbReference type="SUPFAM" id="SSF54160">
    <property type="entry name" value="Chromo domain-like"/>
    <property type="match status" value="1"/>
</dbReference>
<evidence type="ECO:0000313" key="4">
    <source>
        <dbReference type="Proteomes" id="UP001211907"/>
    </source>
</evidence>
<dbReference type="InterPro" id="IPR025995">
    <property type="entry name" value="Tudor-knot"/>
</dbReference>
<protein>
    <submittedName>
        <fullName evidence="3">3-ketoacyl-CoA thiolase 5, peroxisomal</fullName>
    </submittedName>
</protein>
<feature type="domain" description="Tudor-knot" evidence="2">
    <location>
        <begin position="21"/>
        <end position="77"/>
    </location>
</feature>
<reference evidence="3" key="1">
    <citation type="submission" date="2020-05" db="EMBL/GenBank/DDBJ databases">
        <title>Phylogenomic resolution of chytrid fungi.</title>
        <authorList>
            <person name="Stajich J.E."/>
            <person name="Amses K."/>
            <person name="Simmons R."/>
            <person name="Seto K."/>
            <person name="Myers J."/>
            <person name="Bonds A."/>
            <person name="Quandt C.A."/>
            <person name="Barry K."/>
            <person name="Liu P."/>
            <person name="Grigoriev I."/>
            <person name="Longcore J.E."/>
            <person name="James T.Y."/>
        </authorList>
    </citation>
    <scope>NUCLEOTIDE SEQUENCE</scope>
    <source>
        <strain evidence="3">JEL0513</strain>
    </source>
</reference>
<accession>A0AAD5XAP8</accession>